<feature type="binding site" evidence="4">
    <location>
        <begin position="112"/>
        <end position="113"/>
    </location>
    <ligand>
        <name>substrate</name>
    </ligand>
</feature>
<feature type="domain" description="L-asparaginase N-terminal" evidence="8">
    <location>
        <begin position="25"/>
        <end position="215"/>
    </location>
</feature>
<dbReference type="CDD" id="cd08964">
    <property type="entry name" value="L-asparaginase_II"/>
    <property type="match status" value="1"/>
</dbReference>
<proteinExistence type="inferred from homology"/>
<keyword evidence="11" id="KW-1185">Reference proteome</keyword>
<feature type="active site" evidence="5">
    <location>
        <position position="33"/>
    </location>
</feature>
<sequence>MKYISLLLICLFTPLVMMGQNKPTIYVLATGGTIAGSGTSETSSTYTAGGLTADQLIQAVPAIDKIANIKSEQIANIGSQDMNQEIWLQLTNRINDLAKNPDITGFVITHGTDTQDETAYFLNLTIKTDKPVVLTGAMRPSNALSADGPRNLFNAVACAASPTSKAKGVMIVMDDFILGADDIQKSHTLTMGSFSNPNFGPLGIMYNEQPMFFRQSLKKHTTESIFDVKNIKQLPKVAILMGYADADDMFIKAALEHKIEGIIYAGVGNGNMSTKVINTLSKAVQDRQLSVVRSSRLPLGPTTQWDEIDDDKLGFTTSWFLSPQKARILLMLALTKTNDYKEIQKYFTEY</sequence>
<dbReference type="PROSITE" id="PS51732">
    <property type="entry name" value="ASN_GLN_ASE_3"/>
    <property type="match status" value="1"/>
</dbReference>
<evidence type="ECO:0000256" key="6">
    <source>
        <dbReference type="RuleBase" id="RU004456"/>
    </source>
</evidence>
<dbReference type="STRING" id="1150112.SAMN04487893_10363"/>
<dbReference type="PIRSF" id="PIRSF001220">
    <property type="entry name" value="L-ASNase_gatD"/>
    <property type="match status" value="1"/>
</dbReference>
<dbReference type="PROSITE" id="PS00144">
    <property type="entry name" value="ASN_GLN_ASE_1"/>
    <property type="match status" value="1"/>
</dbReference>
<dbReference type="InterPro" id="IPR040919">
    <property type="entry name" value="Asparaginase_C"/>
</dbReference>
<feature type="signal peptide" evidence="7">
    <location>
        <begin position="1"/>
        <end position="19"/>
    </location>
</feature>
<dbReference type="InterPro" id="IPR006034">
    <property type="entry name" value="Asparaginase/glutaminase-like"/>
</dbReference>
<dbReference type="SMART" id="SM00870">
    <property type="entry name" value="Asparaginase"/>
    <property type="match status" value="1"/>
</dbReference>
<feature type="domain" description="Asparaginase/glutaminase C-terminal" evidence="9">
    <location>
        <begin position="236"/>
        <end position="347"/>
    </location>
</feature>
<dbReference type="InterPro" id="IPR020827">
    <property type="entry name" value="Asparaginase/glutaminase_AS1"/>
</dbReference>
<dbReference type="PIRSF" id="PIRSF500176">
    <property type="entry name" value="L_ASNase"/>
    <property type="match status" value="1"/>
</dbReference>
<evidence type="ECO:0000256" key="1">
    <source>
        <dbReference type="ARBA" id="ARBA00010518"/>
    </source>
</evidence>
<dbReference type="PANTHER" id="PTHR11707:SF28">
    <property type="entry name" value="60 KDA LYSOPHOSPHOLIPASE"/>
    <property type="match status" value="1"/>
</dbReference>
<dbReference type="PANTHER" id="PTHR11707">
    <property type="entry name" value="L-ASPARAGINASE"/>
    <property type="match status" value="1"/>
</dbReference>
<evidence type="ECO:0000259" key="9">
    <source>
        <dbReference type="Pfam" id="PF17763"/>
    </source>
</evidence>
<evidence type="ECO:0000256" key="7">
    <source>
        <dbReference type="SAM" id="SignalP"/>
    </source>
</evidence>
<accession>A0A1I3NE19</accession>
<evidence type="ECO:0000256" key="3">
    <source>
        <dbReference type="PIRSR" id="PIRSR001220-1"/>
    </source>
</evidence>
<dbReference type="Proteomes" id="UP000243887">
    <property type="component" value="Unassembled WGS sequence"/>
</dbReference>
<dbReference type="InterPro" id="IPR027473">
    <property type="entry name" value="L-asparaginase_C"/>
</dbReference>
<organism evidence="10 11">
    <name type="scientific">Myroides guanonis</name>
    <dbReference type="NCBI Taxonomy" id="1150112"/>
    <lineage>
        <taxon>Bacteria</taxon>
        <taxon>Pseudomonadati</taxon>
        <taxon>Bacteroidota</taxon>
        <taxon>Flavobacteriia</taxon>
        <taxon>Flavobacteriales</taxon>
        <taxon>Flavobacteriaceae</taxon>
        <taxon>Myroides</taxon>
    </lineage>
</organism>
<dbReference type="InterPro" id="IPR027474">
    <property type="entry name" value="L-asparaginase_N"/>
</dbReference>
<dbReference type="Pfam" id="PF17763">
    <property type="entry name" value="Asparaginase_C"/>
    <property type="match status" value="1"/>
</dbReference>
<gene>
    <name evidence="10" type="ORF">SAMN04487893_10363</name>
</gene>
<evidence type="ECO:0000256" key="2">
    <source>
        <dbReference type="ARBA" id="ARBA00022801"/>
    </source>
</evidence>
<keyword evidence="2" id="KW-0378">Hydrolase</keyword>
<dbReference type="GO" id="GO:0006528">
    <property type="term" value="P:asparagine metabolic process"/>
    <property type="evidence" value="ECO:0007669"/>
    <property type="project" value="InterPro"/>
</dbReference>
<feature type="active site" description="O-isoaspartyl threonine intermediate" evidence="3">
    <location>
        <position position="33"/>
    </location>
</feature>
<dbReference type="InterPro" id="IPR036152">
    <property type="entry name" value="Asp/glu_Ase-like_sf"/>
</dbReference>
<evidence type="ECO:0000313" key="11">
    <source>
        <dbReference type="Proteomes" id="UP000243887"/>
    </source>
</evidence>
<dbReference type="Pfam" id="PF00710">
    <property type="entry name" value="Asparaginase"/>
    <property type="match status" value="1"/>
</dbReference>
<protein>
    <submittedName>
        <fullName evidence="10">Asparaginase</fullName>
    </submittedName>
</protein>
<dbReference type="AlphaFoldDB" id="A0A1I3NE19"/>
<evidence type="ECO:0000256" key="4">
    <source>
        <dbReference type="PIRSR" id="PIRSR001220-2"/>
    </source>
</evidence>
<dbReference type="InterPro" id="IPR037152">
    <property type="entry name" value="L-asparaginase_N_sf"/>
</dbReference>
<keyword evidence="7" id="KW-0732">Signal</keyword>
<dbReference type="InterPro" id="IPR004550">
    <property type="entry name" value="AsnASE_II"/>
</dbReference>
<evidence type="ECO:0000256" key="5">
    <source>
        <dbReference type="PROSITE-ProRule" id="PRU10099"/>
    </source>
</evidence>
<dbReference type="NCBIfam" id="TIGR00520">
    <property type="entry name" value="asnASE_II"/>
    <property type="match status" value="1"/>
</dbReference>
<feature type="binding site" evidence="4">
    <location>
        <position position="79"/>
    </location>
    <ligand>
        <name>substrate</name>
    </ligand>
</feature>
<feature type="chain" id="PRO_5017465121" evidence="7">
    <location>
        <begin position="20"/>
        <end position="350"/>
    </location>
</feature>
<dbReference type="SFLD" id="SFLDS00057">
    <property type="entry name" value="Glutaminase/Asparaginase"/>
    <property type="match status" value="1"/>
</dbReference>
<evidence type="ECO:0000259" key="8">
    <source>
        <dbReference type="Pfam" id="PF00710"/>
    </source>
</evidence>
<comment type="similarity">
    <text evidence="1 6">Belongs to the asparaginase 1 family.</text>
</comment>
<dbReference type="EMBL" id="FORU01000003">
    <property type="protein sequence ID" value="SFJ07442.1"/>
    <property type="molecule type" value="Genomic_DNA"/>
</dbReference>
<dbReference type="Gene3D" id="3.40.50.40">
    <property type="match status" value="1"/>
</dbReference>
<reference evidence="11" key="1">
    <citation type="submission" date="2016-10" db="EMBL/GenBank/DDBJ databases">
        <authorList>
            <person name="Varghese N."/>
            <person name="Submissions S."/>
        </authorList>
    </citation>
    <scope>NUCLEOTIDE SEQUENCE [LARGE SCALE GENOMIC DNA]</scope>
    <source>
        <strain evidence="11">DSM 26542</strain>
    </source>
</reference>
<dbReference type="OrthoDB" id="9788068at2"/>
<dbReference type="Gene3D" id="3.40.50.1170">
    <property type="entry name" value="L-asparaginase, N-terminal domain"/>
    <property type="match status" value="1"/>
</dbReference>
<dbReference type="PRINTS" id="PR00139">
    <property type="entry name" value="ASNGLNASE"/>
</dbReference>
<dbReference type="GO" id="GO:0004067">
    <property type="term" value="F:asparaginase activity"/>
    <property type="evidence" value="ECO:0007669"/>
    <property type="project" value="UniProtKB-UniRule"/>
</dbReference>
<evidence type="ECO:0000313" key="10">
    <source>
        <dbReference type="EMBL" id="SFJ07442.1"/>
    </source>
</evidence>
<dbReference type="RefSeq" id="WP_090678155.1">
    <property type="nucleotide sequence ID" value="NZ_FORU01000003.1"/>
</dbReference>
<name>A0A1I3NE19_9FLAO</name>
<dbReference type="FunFam" id="3.40.50.1170:FF:000001">
    <property type="entry name" value="L-asparaginase 2"/>
    <property type="match status" value="1"/>
</dbReference>
<dbReference type="SUPFAM" id="SSF53774">
    <property type="entry name" value="Glutaminase/Asparaginase"/>
    <property type="match status" value="1"/>
</dbReference>